<proteinExistence type="predicted"/>
<dbReference type="RefSeq" id="XP_066695166.1">
    <property type="nucleotide sequence ID" value="XM_066848470.1"/>
</dbReference>
<feature type="compositionally biased region" description="Basic and acidic residues" evidence="1">
    <location>
        <begin position="25"/>
        <end position="35"/>
    </location>
</feature>
<evidence type="ECO:0000256" key="1">
    <source>
        <dbReference type="SAM" id="MobiDB-lite"/>
    </source>
</evidence>
<protein>
    <submittedName>
        <fullName evidence="2">Uncharacterized protein</fullName>
    </submittedName>
</protein>
<dbReference type="Proteomes" id="UP001391051">
    <property type="component" value="Unassembled WGS sequence"/>
</dbReference>
<accession>A0ABR1PZF4</accession>
<keyword evidence="3" id="KW-1185">Reference proteome</keyword>
<dbReference type="GeneID" id="92081532"/>
<feature type="region of interest" description="Disordered" evidence="1">
    <location>
        <begin position="1"/>
        <end position="35"/>
    </location>
</feature>
<evidence type="ECO:0000313" key="3">
    <source>
        <dbReference type="Proteomes" id="UP001391051"/>
    </source>
</evidence>
<feature type="region of interest" description="Disordered" evidence="1">
    <location>
        <begin position="56"/>
        <end position="93"/>
    </location>
</feature>
<evidence type="ECO:0000313" key="2">
    <source>
        <dbReference type="EMBL" id="KAK7943135.1"/>
    </source>
</evidence>
<organism evidence="2 3">
    <name type="scientific">Apiospora aurea</name>
    <dbReference type="NCBI Taxonomy" id="335848"/>
    <lineage>
        <taxon>Eukaryota</taxon>
        <taxon>Fungi</taxon>
        <taxon>Dikarya</taxon>
        <taxon>Ascomycota</taxon>
        <taxon>Pezizomycotina</taxon>
        <taxon>Sordariomycetes</taxon>
        <taxon>Xylariomycetidae</taxon>
        <taxon>Amphisphaeriales</taxon>
        <taxon>Apiosporaceae</taxon>
        <taxon>Apiospora</taxon>
    </lineage>
</organism>
<reference evidence="2 3" key="1">
    <citation type="submission" date="2023-01" db="EMBL/GenBank/DDBJ databases">
        <title>Analysis of 21 Apiospora genomes using comparative genomics revels a genus with tremendous synthesis potential of carbohydrate active enzymes and secondary metabolites.</title>
        <authorList>
            <person name="Sorensen T."/>
        </authorList>
    </citation>
    <scope>NUCLEOTIDE SEQUENCE [LARGE SCALE GENOMIC DNA]</scope>
    <source>
        <strain evidence="2 3">CBS 24483</strain>
    </source>
</reference>
<gene>
    <name evidence="2" type="ORF">PG986_012248</name>
</gene>
<sequence>MEQFVISNGVAASQNRLSRGYPDTHPQKNEHQVPHMKAEEDFGSGGRINIPSRLHTRHQFGTPEPGEQLELEHGHQNTNAQLDPSPKEHEEENHGLLPRACLPLLQLCRSNGLLSSARRRRRWRIAANGLKFDAALMLRRRGASSPPHQLSMMVLLYKMLPNCARRPCDEWEYDHGAIQYVDPQSIE</sequence>
<dbReference type="EMBL" id="JAQQWE010000008">
    <property type="protein sequence ID" value="KAK7943135.1"/>
    <property type="molecule type" value="Genomic_DNA"/>
</dbReference>
<comment type="caution">
    <text evidence="2">The sequence shown here is derived from an EMBL/GenBank/DDBJ whole genome shotgun (WGS) entry which is preliminary data.</text>
</comment>
<name>A0ABR1PZF4_9PEZI</name>